<comment type="caution">
    <text evidence="3">The sequence shown here is derived from an EMBL/GenBank/DDBJ whole genome shotgun (WGS) entry which is preliminary data.</text>
</comment>
<protein>
    <submittedName>
        <fullName evidence="3">Transferase family-domain-containing protein</fullName>
    </submittedName>
</protein>
<reference evidence="3" key="1">
    <citation type="submission" date="2023-03" db="EMBL/GenBank/DDBJ databases">
        <title>Massive genome expansion in bonnet fungi (Mycena s.s.) driven by repeated elements and novel gene families across ecological guilds.</title>
        <authorList>
            <consortium name="Lawrence Berkeley National Laboratory"/>
            <person name="Harder C.B."/>
            <person name="Miyauchi S."/>
            <person name="Viragh M."/>
            <person name="Kuo A."/>
            <person name="Thoen E."/>
            <person name="Andreopoulos B."/>
            <person name="Lu D."/>
            <person name="Skrede I."/>
            <person name="Drula E."/>
            <person name="Henrissat B."/>
            <person name="Morin E."/>
            <person name="Kohler A."/>
            <person name="Barry K."/>
            <person name="LaButti K."/>
            <person name="Morin E."/>
            <person name="Salamov A."/>
            <person name="Lipzen A."/>
            <person name="Mereny Z."/>
            <person name="Hegedus B."/>
            <person name="Baldrian P."/>
            <person name="Stursova M."/>
            <person name="Weitz H."/>
            <person name="Taylor A."/>
            <person name="Grigoriev I.V."/>
            <person name="Nagy L.G."/>
            <person name="Martin F."/>
            <person name="Kauserud H."/>
        </authorList>
    </citation>
    <scope>NUCLEOTIDE SEQUENCE</scope>
    <source>
        <strain evidence="3">CBHHK182m</strain>
    </source>
</reference>
<keyword evidence="4" id="KW-1185">Reference proteome</keyword>
<dbReference type="PANTHER" id="PTHR31642">
    <property type="entry name" value="TRICHOTHECENE 3-O-ACETYLTRANSFERASE"/>
    <property type="match status" value="1"/>
</dbReference>
<dbReference type="InterPro" id="IPR050317">
    <property type="entry name" value="Plant_Fungal_Acyltransferase"/>
</dbReference>
<dbReference type="PANTHER" id="PTHR31642:SF11">
    <property type="entry name" value="SHIKIMATE O-HYDROXYCINNAMOYLTRANSFERASE"/>
    <property type="match status" value="1"/>
</dbReference>
<dbReference type="InterPro" id="IPR023213">
    <property type="entry name" value="CAT-like_dom_sf"/>
</dbReference>
<keyword evidence="2" id="KW-0012">Acyltransferase</keyword>
<keyword evidence="1 3" id="KW-0808">Transferase</keyword>
<dbReference type="EMBL" id="JARKIB010000013">
    <property type="protein sequence ID" value="KAJ7773354.1"/>
    <property type="molecule type" value="Genomic_DNA"/>
</dbReference>
<dbReference type="Proteomes" id="UP001215598">
    <property type="component" value="Unassembled WGS sequence"/>
</dbReference>
<gene>
    <name evidence="3" type="ORF">B0H16DRAFT_1672921</name>
</gene>
<accession>A0AAD7JWP4</accession>
<evidence type="ECO:0000313" key="3">
    <source>
        <dbReference type="EMBL" id="KAJ7773354.1"/>
    </source>
</evidence>
<dbReference type="SUPFAM" id="SSF52777">
    <property type="entry name" value="CoA-dependent acyltransferases"/>
    <property type="match status" value="1"/>
</dbReference>
<name>A0AAD7JWP4_9AGAR</name>
<dbReference type="Gene3D" id="3.30.559.10">
    <property type="entry name" value="Chloramphenicol acetyltransferase-like domain"/>
    <property type="match status" value="3"/>
</dbReference>
<evidence type="ECO:0000256" key="1">
    <source>
        <dbReference type="ARBA" id="ARBA00022679"/>
    </source>
</evidence>
<evidence type="ECO:0000313" key="4">
    <source>
        <dbReference type="Proteomes" id="UP001215598"/>
    </source>
</evidence>
<dbReference type="AlphaFoldDB" id="A0AAD7JWP4"/>
<organism evidence="3 4">
    <name type="scientific">Mycena metata</name>
    <dbReference type="NCBI Taxonomy" id="1033252"/>
    <lineage>
        <taxon>Eukaryota</taxon>
        <taxon>Fungi</taxon>
        <taxon>Dikarya</taxon>
        <taxon>Basidiomycota</taxon>
        <taxon>Agaricomycotina</taxon>
        <taxon>Agaricomycetes</taxon>
        <taxon>Agaricomycetidae</taxon>
        <taxon>Agaricales</taxon>
        <taxon>Marasmiineae</taxon>
        <taxon>Mycenaceae</taxon>
        <taxon>Mycena</taxon>
    </lineage>
</organism>
<dbReference type="GO" id="GO:0016747">
    <property type="term" value="F:acyltransferase activity, transferring groups other than amino-acyl groups"/>
    <property type="evidence" value="ECO:0007669"/>
    <property type="project" value="TreeGrafter"/>
</dbReference>
<sequence length="470" mass="51026">MTTSANSVSVSSRHTIRSANESTWRTLDSPFRLGAFDQVAGFVPIQVVWVYRQPFDSDVQILSAERLQRALTLLLDYYPHLTGRLQITNGIREIARLGAGAELLLAQCNKRLDAFSSPGVNSPASRRILIQDLPDAGNALLEPFDPTPEAVYRGPIFAVQHTRFACGGVALGVRVHHTVCDADGFFQLVRDLAELYRGLLSPGGAASLTHPPHIRSYMSELVGGNMAPEEREAALGFPTESFRTDSTSAPTSSSPAYVYLPPLSPVIGRFLRFSTPDLAALKARATDPSGDGWVSTFDALSAHIYQHVHRARLQLYASDPTLGALSPTDFLMPVNLRAPLALPPRYFPNTLFTSSKIIPPNVLAGPLWQVAKAWVAAHSDPRKITGTFQYGSGSFMVSQWNKFDMYAGCVFDGTPVLVAPPFTQSSLVDGLVYFLPTEEVGTGGDPGAIDVSLSLSEPVWAFMDQDTSMV</sequence>
<evidence type="ECO:0000256" key="2">
    <source>
        <dbReference type="ARBA" id="ARBA00023315"/>
    </source>
</evidence>
<dbReference type="Pfam" id="PF02458">
    <property type="entry name" value="Transferase"/>
    <property type="match status" value="1"/>
</dbReference>
<proteinExistence type="predicted"/>